<organism evidence="5">
    <name type="scientific">viral metagenome</name>
    <dbReference type="NCBI Taxonomy" id="1070528"/>
    <lineage>
        <taxon>unclassified sequences</taxon>
        <taxon>metagenomes</taxon>
        <taxon>organismal metagenomes</taxon>
    </lineage>
</organism>
<dbReference type="PROSITE" id="PS50089">
    <property type="entry name" value="ZF_RING_2"/>
    <property type="match status" value="1"/>
</dbReference>
<feature type="domain" description="RING-type" evidence="4">
    <location>
        <begin position="178"/>
        <end position="217"/>
    </location>
</feature>
<dbReference type="AlphaFoldDB" id="A0A6C0KU90"/>
<reference evidence="5" key="1">
    <citation type="journal article" date="2020" name="Nature">
        <title>Giant virus diversity and host interactions through global metagenomics.</title>
        <authorList>
            <person name="Schulz F."/>
            <person name="Roux S."/>
            <person name="Paez-Espino D."/>
            <person name="Jungbluth S."/>
            <person name="Walsh D.A."/>
            <person name="Denef V.J."/>
            <person name="McMahon K.D."/>
            <person name="Konstantinidis K.T."/>
            <person name="Eloe-Fadrosh E.A."/>
            <person name="Kyrpides N.C."/>
            <person name="Woyke T."/>
        </authorList>
    </citation>
    <scope>NUCLEOTIDE SEQUENCE</scope>
    <source>
        <strain evidence="5">GVMAG-S-3300013014-136</strain>
    </source>
</reference>
<evidence type="ECO:0000256" key="2">
    <source>
        <dbReference type="ARBA" id="ARBA00022771"/>
    </source>
</evidence>
<keyword evidence="2" id="KW-0863">Zinc-finger</keyword>
<evidence type="ECO:0000313" key="5">
    <source>
        <dbReference type="EMBL" id="QHU20257.1"/>
    </source>
</evidence>
<dbReference type="SMART" id="SM00184">
    <property type="entry name" value="RING"/>
    <property type="match status" value="1"/>
</dbReference>
<dbReference type="InterPro" id="IPR017907">
    <property type="entry name" value="Znf_RING_CS"/>
</dbReference>
<proteinExistence type="predicted"/>
<name>A0A6C0KU90_9ZZZZ</name>
<keyword evidence="1" id="KW-0479">Metal-binding</keyword>
<dbReference type="InterPro" id="IPR001841">
    <property type="entry name" value="Znf_RING"/>
</dbReference>
<dbReference type="InterPro" id="IPR013083">
    <property type="entry name" value="Znf_RING/FYVE/PHD"/>
</dbReference>
<dbReference type="GO" id="GO:0008270">
    <property type="term" value="F:zinc ion binding"/>
    <property type="evidence" value="ECO:0007669"/>
    <property type="project" value="UniProtKB-KW"/>
</dbReference>
<dbReference type="EMBL" id="MN740965">
    <property type="protein sequence ID" value="QHU20257.1"/>
    <property type="molecule type" value="Genomic_DNA"/>
</dbReference>
<evidence type="ECO:0000259" key="4">
    <source>
        <dbReference type="PROSITE" id="PS50089"/>
    </source>
</evidence>
<evidence type="ECO:0000256" key="1">
    <source>
        <dbReference type="ARBA" id="ARBA00022723"/>
    </source>
</evidence>
<sequence length="231" mass="26506">MSQYYETTFLVPALTHNPAQPESTTHHVHFNVGPRVEDGVRRIVVLTHPCVWCRGSRFSAGVRDMLNEQEFKGLALMNFPVDKISDWTEKEADLISLALCPMTPEQHADSVEINDFVFQYIQERQREELERLAELQTRLALMGEEENLPSLLVTSQEAVSGKKKDEEFPLEFEDEDVCPACLEETYPEEKCLLSLPCRHTLCKGCLNRVENKCPKCRAGIVRSLIKRKQKK</sequence>
<evidence type="ECO:0000256" key="3">
    <source>
        <dbReference type="ARBA" id="ARBA00022833"/>
    </source>
</evidence>
<dbReference type="PROSITE" id="PS00518">
    <property type="entry name" value="ZF_RING_1"/>
    <property type="match status" value="1"/>
</dbReference>
<accession>A0A6C0KU90</accession>
<protein>
    <recommendedName>
        <fullName evidence="4">RING-type domain-containing protein</fullName>
    </recommendedName>
</protein>
<keyword evidence="3" id="KW-0862">Zinc</keyword>
<dbReference type="Pfam" id="PF13920">
    <property type="entry name" value="zf-C3HC4_3"/>
    <property type="match status" value="1"/>
</dbReference>
<dbReference type="SUPFAM" id="SSF57850">
    <property type="entry name" value="RING/U-box"/>
    <property type="match status" value="1"/>
</dbReference>
<dbReference type="Gene3D" id="3.30.40.10">
    <property type="entry name" value="Zinc/RING finger domain, C3HC4 (zinc finger)"/>
    <property type="match status" value="1"/>
</dbReference>